<protein>
    <submittedName>
        <fullName evidence="2">Uncharacterized protein</fullName>
    </submittedName>
</protein>
<feature type="region of interest" description="Disordered" evidence="1">
    <location>
        <begin position="1"/>
        <end position="21"/>
    </location>
</feature>
<sequence>MGSGGSKSHESFAVAPAAPADSAVSQASVGDSVQITGYSENAAAGLAAISGAGDYQQMSGAVGDMMAKLSDSDMPQLAADTTVGIHTASKEWLQGRTKEELDELAAAQGFPHPEHVSHKALVYWLDPSYPAGLPSKAAIAAKSIERYNEAVASGKLSVVPEPDMPQGFWEATPAAVLEAQTDFFAALEQSKTGHTDERAQAVLDLIEAENKLATAYCPELGDTLAGSKAQAAEMVNAQVGDDYSQVSRTAVKKAIAAEQLPEGARLLDPASGLALLRQSTPESHKTQLGEVIANREQVLAGAVEAKETLQGLTGGSMLDKPYPLSKNDLVNYQHAAGQYQGAQGEWVNWGPTTGSKPSYVSEDVFAQGLRHGAKTMPIADLRGAAEQLGMDPDLAESASRAQLQNWMIGKWHSNIEPSDIEAAIKAKKYPKSVATPTITPSSPTASVAAASAGTTAAVSNGSVTPLTAGSGTWLAKQKQTVAALRHQVASLSDMPARPAASDVASWNFAKGPEMSLGGMHSKSVRTAPDGSLWMFKELKENYAVSEAGANGILHRVGIPTVPVYPHKIGAQSGTVQPLMKGASTFSSDPQKWSQGDVDAIVRYHAAAWVIGDHDAKSENVLRTPSGGMVPIDHGQAFRYWGRDELSTSYNPNGSYGASAPVWNVLYAAAKEGKLAKGVRVRPEAATPVIKAFEAVSDAEYSAMLTPIAKAGATAPLCHWKPAMEKIATAKTGGKANAAQVVDAFVNYGLDRKNNVRKSFLKFFSENGIDGADIIAKAA</sequence>
<evidence type="ECO:0000256" key="1">
    <source>
        <dbReference type="SAM" id="MobiDB-lite"/>
    </source>
</evidence>
<organism evidence="2 3">
    <name type="scientific">Mycobacteroides abscessus</name>
    <dbReference type="NCBI Taxonomy" id="36809"/>
    <lineage>
        <taxon>Bacteria</taxon>
        <taxon>Bacillati</taxon>
        <taxon>Actinomycetota</taxon>
        <taxon>Actinomycetes</taxon>
        <taxon>Mycobacteriales</taxon>
        <taxon>Mycobacteriaceae</taxon>
        <taxon>Mycobacteroides</taxon>
    </lineage>
</organism>
<proteinExistence type="predicted"/>
<name>A0A0U0ZQW5_9MYCO</name>
<dbReference type="Proteomes" id="UP000045782">
    <property type="component" value="Unassembled WGS sequence"/>
</dbReference>
<dbReference type="EMBL" id="CSWP01000009">
    <property type="protein sequence ID" value="CPV65975.1"/>
    <property type="molecule type" value="Genomic_DNA"/>
</dbReference>
<dbReference type="AlphaFoldDB" id="A0A0U0ZQW5"/>
<evidence type="ECO:0000313" key="3">
    <source>
        <dbReference type="Proteomes" id="UP000045782"/>
    </source>
</evidence>
<evidence type="ECO:0000313" key="2">
    <source>
        <dbReference type="EMBL" id="CPV65975.1"/>
    </source>
</evidence>
<reference evidence="2 3" key="1">
    <citation type="submission" date="2015-03" db="EMBL/GenBank/DDBJ databases">
        <authorList>
            <person name="Murphy D."/>
        </authorList>
    </citation>
    <scope>NUCLEOTIDE SEQUENCE [LARGE SCALE GENOMIC DNA]</scope>
    <source>
        <strain evidence="2 3">PAP088</strain>
    </source>
</reference>
<accession>A0A0U0ZQW5</accession>
<gene>
    <name evidence="2" type="ORF">ERS075579_03916</name>
</gene>